<name>A0A9X2IS85_9MICO</name>
<evidence type="ECO:0000313" key="2">
    <source>
        <dbReference type="EMBL" id="MCM6762431.1"/>
    </source>
</evidence>
<dbReference type="RefSeq" id="WP_251945051.1">
    <property type="nucleotide sequence ID" value="NZ_JAMRYM010000027.1"/>
</dbReference>
<reference evidence="2" key="1">
    <citation type="submission" date="2022-06" db="EMBL/GenBank/DDBJ databases">
        <title>Whole genome shotgun sequencing (WGS) of Rathayibacter sp. ZW T2_19, isolated from stored onions (Allium cepa).</title>
        <authorList>
            <person name="Stoll D.A."/>
            <person name="Huch M."/>
        </authorList>
    </citation>
    <scope>NUCLEOTIDE SEQUENCE</scope>
    <source>
        <strain evidence="2">ZW T2_19</strain>
    </source>
</reference>
<dbReference type="Proteomes" id="UP001155240">
    <property type="component" value="Unassembled WGS sequence"/>
</dbReference>
<dbReference type="EMBL" id="JAMRYM010000027">
    <property type="protein sequence ID" value="MCM6762431.1"/>
    <property type="molecule type" value="Genomic_DNA"/>
</dbReference>
<evidence type="ECO:0000259" key="1">
    <source>
        <dbReference type="Pfam" id="PF00144"/>
    </source>
</evidence>
<dbReference type="PANTHER" id="PTHR46825">
    <property type="entry name" value="D-ALANYL-D-ALANINE-CARBOXYPEPTIDASE/ENDOPEPTIDASE AMPH"/>
    <property type="match status" value="1"/>
</dbReference>
<dbReference type="SUPFAM" id="SSF56601">
    <property type="entry name" value="beta-lactamase/transpeptidase-like"/>
    <property type="match status" value="1"/>
</dbReference>
<proteinExistence type="predicted"/>
<dbReference type="AlphaFoldDB" id="A0A9X2IS85"/>
<dbReference type="Pfam" id="PF00144">
    <property type="entry name" value="Beta-lactamase"/>
    <property type="match status" value="1"/>
</dbReference>
<dbReference type="InterPro" id="IPR050491">
    <property type="entry name" value="AmpC-like"/>
</dbReference>
<dbReference type="InterPro" id="IPR012338">
    <property type="entry name" value="Beta-lactam/transpept-like"/>
</dbReference>
<dbReference type="Gene3D" id="3.40.710.10">
    <property type="entry name" value="DD-peptidase/beta-lactamase superfamily"/>
    <property type="match status" value="1"/>
</dbReference>
<dbReference type="InterPro" id="IPR001466">
    <property type="entry name" value="Beta-lactam-related"/>
</dbReference>
<keyword evidence="3" id="KW-1185">Reference proteome</keyword>
<gene>
    <name evidence="2" type="ORF">NB037_08365</name>
</gene>
<dbReference type="PANTHER" id="PTHR46825:SF8">
    <property type="entry name" value="BETA-LACTAMASE-RELATED"/>
    <property type="match status" value="1"/>
</dbReference>
<sequence length="368" mass="37690">MTRTRTAGTRTRTLVVAASAAVAVLTAGVLLRPPTPSLSPETTGDAELTTWIADHLGDGARDQLVAAVVTPDGVRFAGFGADESTEVEIGSVTKTMTALLLAQSAASGTVSLEDRAADHADVGGLPATLEELATHRSGLPRLPSDAGVLVRSVLSQLRGTDPYAGYSADDVLRHAAGATRGDGTVLYSNLGPAVLGQVLARAEGAAYSDLVQERILAPLGMTASRVPMTADGLGPDAPTGYSATGRAVDAWAMEGYAPAGGVRSTAADMARYAQALLTGDPALGVPAAEVLAPRHEAGDLGRIGLAWLTAEREDGGETTWHNGGTAGYSTMLAMDRERGVAVFVNGNTAASVDELGRNLLVHVLEEES</sequence>
<protein>
    <submittedName>
        <fullName evidence="2">Beta-lactamase family protein</fullName>
    </submittedName>
</protein>
<feature type="domain" description="Beta-lactamase-related" evidence="1">
    <location>
        <begin position="51"/>
        <end position="357"/>
    </location>
</feature>
<organism evidence="2 3">
    <name type="scientific">Rathayibacter rubneri</name>
    <dbReference type="NCBI Taxonomy" id="2950106"/>
    <lineage>
        <taxon>Bacteria</taxon>
        <taxon>Bacillati</taxon>
        <taxon>Actinomycetota</taxon>
        <taxon>Actinomycetes</taxon>
        <taxon>Micrococcales</taxon>
        <taxon>Microbacteriaceae</taxon>
        <taxon>Rathayibacter</taxon>
    </lineage>
</organism>
<accession>A0A9X2IS85</accession>
<evidence type="ECO:0000313" key="3">
    <source>
        <dbReference type="Proteomes" id="UP001155240"/>
    </source>
</evidence>
<comment type="caution">
    <text evidence="2">The sequence shown here is derived from an EMBL/GenBank/DDBJ whole genome shotgun (WGS) entry which is preliminary data.</text>
</comment>